<accession>A0AAD3SDW5</accession>
<dbReference type="Pfam" id="PF14555">
    <property type="entry name" value="UBA_4"/>
    <property type="match status" value="1"/>
</dbReference>
<comment type="caution">
    <text evidence="1">The sequence shown here is derived from an EMBL/GenBank/DDBJ whole genome shotgun (WGS) entry which is preliminary data.</text>
</comment>
<proteinExistence type="predicted"/>
<dbReference type="Proteomes" id="UP001279734">
    <property type="component" value="Unassembled WGS sequence"/>
</dbReference>
<keyword evidence="2" id="KW-1185">Reference proteome</keyword>
<protein>
    <submittedName>
        <fullName evidence="1">Uncharacterized protein</fullName>
    </submittedName>
</protein>
<name>A0AAD3SDW5_NEPGR</name>
<sequence length="84" mass="9174">MARPNQETIDTFMSITGSTEAVAIQRLEEHGGDLNEAINAHFSEDRNVVQEAPDTALQNDFMDIDDPVELGPHGPPSLFLLPEG</sequence>
<organism evidence="1 2">
    <name type="scientific">Nepenthes gracilis</name>
    <name type="common">Slender pitcher plant</name>
    <dbReference type="NCBI Taxonomy" id="150966"/>
    <lineage>
        <taxon>Eukaryota</taxon>
        <taxon>Viridiplantae</taxon>
        <taxon>Streptophyta</taxon>
        <taxon>Embryophyta</taxon>
        <taxon>Tracheophyta</taxon>
        <taxon>Spermatophyta</taxon>
        <taxon>Magnoliopsida</taxon>
        <taxon>eudicotyledons</taxon>
        <taxon>Gunneridae</taxon>
        <taxon>Pentapetalae</taxon>
        <taxon>Caryophyllales</taxon>
        <taxon>Nepenthaceae</taxon>
        <taxon>Nepenthes</taxon>
    </lineage>
</organism>
<dbReference type="SUPFAM" id="SSF46934">
    <property type="entry name" value="UBA-like"/>
    <property type="match status" value="1"/>
</dbReference>
<dbReference type="AlphaFoldDB" id="A0AAD3SDW5"/>
<dbReference type="Gene3D" id="1.10.8.10">
    <property type="entry name" value="DNA helicase RuvA subunit, C-terminal domain"/>
    <property type="match status" value="1"/>
</dbReference>
<dbReference type="EMBL" id="BSYO01000009">
    <property type="protein sequence ID" value="GMH09423.1"/>
    <property type="molecule type" value="Genomic_DNA"/>
</dbReference>
<gene>
    <name evidence="1" type="ORF">Nepgr_011264</name>
</gene>
<evidence type="ECO:0000313" key="2">
    <source>
        <dbReference type="Proteomes" id="UP001279734"/>
    </source>
</evidence>
<evidence type="ECO:0000313" key="1">
    <source>
        <dbReference type="EMBL" id="GMH09423.1"/>
    </source>
</evidence>
<dbReference type="CDD" id="cd14351">
    <property type="entry name" value="UBA_Ubx1_like"/>
    <property type="match status" value="1"/>
</dbReference>
<reference evidence="1" key="1">
    <citation type="submission" date="2023-05" db="EMBL/GenBank/DDBJ databases">
        <title>Nepenthes gracilis genome sequencing.</title>
        <authorList>
            <person name="Fukushima K."/>
        </authorList>
    </citation>
    <scope>NUCLEOTIDE SEQUENCE</scope>
    <source>
        <strain evidence="1">SING2019-196</strain>
    </source>
</reference>
<dbReference type="InterPro" id="IPR009060">
    <property type="entry name" value="UBA-like_sf"/>
</dbReference>